<accession>A0A1Q5PVF2</accession>
<dbReference type="RefSeq" id="WP_073824894.1">
    <property type="nucleotide sequence ID" value="NZ_RQYV01000004.1"/>
</dbReference>
<dbReference type="EMBL" id="MQVS01000007">
    <property type="protein sequence ID" value="OKL51439.1"/>
    <property type="molecule type" value="Genomic_DNA"/>
</dbReference>
<dbReference type="SUPFAM" id="SSF48179">
    <property type="entry name" value="6-phosphogluconate dehydrogenase C-terminal domain-like"/>
    <property type="match status" value="1"/>
</dbReference>
<dbReference type="PANTHER" id="PTHR40459:SF1">
    <property type="entry name" value="CONSERVED HYPOTHETICAL ALANINE AND LEUCINE RICH PROTEIN"/>
    <property type="match status" value="1"/>
</dbReference>
<dbReference type="InterPro" id="IPR036291">
    <property type="entry name" value="NAD(P)-bd_dom_sf"/>
</dbReference>
<name>A0A1Q5PVF2_9ACTO</name>
<dbReference type="Pfam" id="PF10727">
    <property type="entry name" value="Rossmann-like"/>
    <property type="match status" value="1"/>
</dbReference>
<dbReference type="STRING" id="52770.BSZ40_07700"/>
<proteinExistence type="predicted"/>
<evidence type="ECO:0000259" key="2">
    <source>
        <dbReference type="Pfam" id="PF10728"/>
    </source>
</evidence>
<feature type="domain" description="DUF2520" evidence="2">
    <location>
        <begin position="151"/>
        <end position="260"/>
    </location>
</feature>
<dbReference type="Gene3D" id="3.40.50.720">
    <property type="entry name" value="NAD(P)-binding Rossmann-like Domain"/>
    <property type="match status" value="1"/>
</dbReference>
<dbReference type="Gene3D" id="1.10.1040.20">
    <property type="entry name" value="ProC-like, C-terminal domain"/>
    <property type="match status" value="1"/>
</dbReference>
<keyword evidence="4" id="KW-1185">Reference proteome</keyword>
<protein>
    <submittedName>
        <fullName evidence="3">Oxidoreductase</fullName>
    </submittedName>
</protein>
<feature type="domain" description="Putative oxidoreductase/dehydrogenase Rossmann-like" evidence="1">
    <location>
        <begin position="16"/>
        <end position="134"/>
    </location>
</feature>
<dbReference type="PANTHER" id="PTHR40459">
    <property type="entry name" value="CONSERVED HYPOTHETICAL ALANINE AND LEUCINE RICH PROTEIN"/>
    <property type="match status" value="1"/>
</dbReference>
<dbReference type="InterPro" id="IPR008927">
    <property type="entry name" value="6-PGluconate_DH-like_C_sf"/>
</dbReference>
<dbReference type="InterPro" id="IPR037108">
    <property type="entry name" value="TM1727-like_C_sf"/>
</dbReference>
<dbReference type="InterPro" id="IPR019665">
    <property type="entry name" value="OxRdtase/DH_put_Rossmann_dom"/>
</dbReference>
<comment type="caution">
    <text evidence="3">The sequence shown here is derived from an EMBL/GenBank/DDBJ whole genome shotgun (WGS) entry which is preliminary data.</text>
</comment>
<reference evidence="4" key="1">
    <citation type="submission" date="2016-12" db="EMBL/GenBank/DDBJ databases">
        <authorList>
            <person name="Meng X."/>
        </authorList>
    </citation>
    <scope>NUCLEOTIDE SEQUENCE [LARGE SCALE GENOMIC DNA]</scope>
    <source>
        <strain evidence="4">DSM 20732</strain>
    </source>
</reference>
<dbReference type="InterPro" id="IPR018931">
    <property type="entry name" value="DUF2520"/>
</dbReference>
<gene>
    <name evidence="3" type="ORF">BSZ40_07700</name>
</gene>
<dbReference type="SUPFAM" id="SSF51735">
    <property type="entry name" value="NAD(P)-binding Rossmann-fold domains"/>
    <property type="match status" value="1"/>
</dbReference>
<dbReference type="AlphaFoldDB" id="A0A1Q5PVF2"/>
<organism evidence="3 4">
    <name type="scientific">Buchananella hordeovulneris</name>
    <dbReference type="NCBI Taxonomy" id="52770"/>
    <lineage>
        <taxon>Bacteria</taxon>
        <taxon>Bacillati</taxon>
        <taxon>Actinomycetota</taxon>
        <taxon>Actinomycetes</taxon>
        <taxon>Actinomycetales</taxon>
        <taxon>Actinomycetaceae</taxon>
        <taxon>Buchananella</taxon>
    </lineage>
</organism>
<dbReference type="Proteomes" id="UP000185612">
    <property type="component" value="Unassembled WGS sequence"/>
</dbReference>
<evidence type="ECO:0000313" key="3">
    <source>
        <dbReference type="EMBL" id="OKL51439.1"/>
    </source>
</evidence>
<evidence type="ECO:0000313" key="4">
    <source>
        <dbReference type="Proteomes" id="UP000185612"/>
    </source>
</evidence>
<dbReference type="OrthoDB" id="8650434at2"/>
<dbReference type="Pfam" id="PF10728">
    <property type="entry name" value="DUF2520"/>
    <property type="match status" value="1"/>
</dbReference>
<sequence length="312" mass="31885">MDAARGERGQPTGGMSRLGIGVIGVGKVGAVLASAWRACGHSVVAAAAHSPASRERAEVMLPGVPLVPVEEVVRRSELVLLAVPDDTLPGLVAGLADLGHFSSGQLVLHPAGRFGAAVLAPAVARGALGIALHPAMTFTGTSLDIARLAGCPVAVTCAPALTPIGQALAVELGAEPFVVAEEDRPLYHAALVHGANHLVTLVSQAVRVAAQAGVPAESLRPLLTAALDRALREGEEGLTGPVVRGDVGTIREHLVALKQAAQRETREGPSGQSLGEALRTYRDLAGATVRRARQLGTLHPPVADEIAEALEA</sequence>
<evidence type="ECO:0000259" key="1">
    <source>
        <dbReference type="Pfam" id="PF10727"/>
    </source>
</evidence>